<reference evidence="1 2" key="1">
    <citation type="journal article" date="2017" name="Elife">
        <title>Extensive horizontal gene transfer in cheese-associated bacteria.</title>
        <authorList>
            <person name="Bonham K.S."/>
            <person name="Wolfe B.E."/>
            <person name="Dutton R.J."/>
        </authorList>
    </citation>
    <scope>NUCLEOTIDE SEQUENCE [LARGE SCALE GENOMIC DNA]</scope>
    <source>
        <strain evidence="1 2">JB196</strain>
    </source>
</reference>
<dbReference type="Pfam" id="PF06945">
    <property type="entry name" value="DUF1289"/>
    <property type="match status" value="1"/>
</dbReference>
<comment type="caution">
    <text evidence="1">The sequence shown here is derived from an EMBL/GenBank/DDBJ whole genome shotgun (WGS) entry which is preliminary data.</text>
</comment>
<evidence type="ECO:0000313" key="2">
    <source>
        <dbReference type="Proteomes" id="UP000252479"/>
    </source>
</evidence>
<accession>A0A368LQD8</accession>
<gene>
    <name evidence="1" type="ORF">CIK83_07615</name>
</gene>
<name>A0A368LQD8_9VIBR</name>
<dbReference type="GeneID" id="303188784"/>
<dbReference type="Proteomes" id="UP000252479">
    <property type="component" value="Unassembled WGS sequence"/>
</dbReference>
<evidence type="ECO:0000313" key="1">
    <source>
        <dbReference type="EMBL" id="RCS74035.1"/>
    </source>
</evidence>
<dbReference type="RefSeq" id="WP_086959957.1">
    <property type="nucleotide sequence ID" value="NZ_AP018680.1"/>
</dbReference>
<dbReference type="InterPro" id="IPR010710">
    <property type="entry name" value="DUF1289"/>
</dbReference>
<organism evidence="1 2">
    <name type="scientific">Vibrio casei</name>
    <dbReference type="NCBI Taxonomy" id="673372"/>
    <lineage>
        <taxon>Bacteria</taxon>
        <taxon>Pseudomonadati</taxon>
        <taxon>Pseudomonadota</taxon>
        <taxon>Gammaproteobacteria</taxon>
        <taxon>Vibrionales</taxon>
        <taxon>Vibrionaceae</taxon>
        <taxon>Vibrio</taxon>
    </lineage>
</organism>
<dbReference type="AlphaFoldDB" id="A0A368LQD8"/>
<dbReference type="InterPro" id="IPR032720">
    <property type="entry name" value="Cys_rich_CWC"/>
</dbReference>
<dbReference type="EMBL" id="QPGL01000001">
    <property type="protein sequence ID" value="RCS74035.1"/>
    <property type="molecule type" value="Genomic_DNA"/>
</dbReference>
<sequence length="100" mass="11180">MKTPCIAACKNNGGLCSGCHRTIDEIINWRHLDDEKRENIIATISGTETTHPCPECNENTHCDIAAGKSTCWCFNVEKREVEKPNDLCLCRKCLEKTPTA</sequence>
<dbReference type="Pfam" id="PF14375">
    <property type="entry name" value="Cys_rich_CWC"/>
    <property type="match status" value="1"/>
</dbReference>
<protein>
    <submittedName>
        <fullName evidence="1">DUF1289 domain-containing protein</fullName>
    </submittedName>
</protein>
<dbReference type="OrthoDB" id="8911262at2"/>
<proteinExistence type="predicted"/>
<keyword evidence="2" id="KW-1185">Reference proteome</keyword>